<evidence type="ECO:0000313" key="3">
    <source>
        <dbReference type="Proteomes" id="UP000195807"/>
    </source>
</evidence>
<keyword evidence="1" id="KW-1133">Transmembrane helix</keyword>
<evidence type="ECO:0000313" key="2">
    <source>
        <dbReference type="EMBL" id="ARU15911.1"/>
    </source>
</evidence>
<evidence type="ECO:0008006" key="4">
    <source>
        <dbReference type="Google" id="ProtNLM"/>
    </source>
</evidence>
<gene>
    <name evidence="2" type="ORF">A9D14_06585</name>
</gene>
<dbReference type="Pfam" id="PF13398">
    <property type="entry name" value="Peptidase_M50B"/>
    <property type="match status" value="1"/>
</dbReference>
<feature type="transmembrane region" description="Helical" evidence="1">
    <location>
        <begin position="12"/>
        <end position="30"/>
    </location>
</feature>
<feature type="transmembrane region" description="Helical" evidence="1">
    <location>
        <begin position="166"/>
        <end position="183"/>
    </location>
</feature>
<dbReference type="OrthoDB" id="7425566at2"/>
<dbReference type="PANTHER" id="PTHR33979">
    <property type="entry name" value="OS02G0221600 PROTEIN"/>
    <property type="match status" value="1"/>
</dbReference>
<feature type="transmembrane region" description="Helical" evidence="1">
    <location>
        <begin position="212"/>
        <end position="234"/>
    </location>
</feature>
<proteinExistence type="predicted"/>
<accession>A0A1Z1FAT7</accession>
<dbReference type="Proteomes" id="UP000195807">
    <property type="component" value="Chromosome"/>
</dbReference>
<organism evidence="2 3">
    <name type="scientific">Croceicoccus marinus</name>
    <dbReference type="NCBI Taxonomy" id="450378"/>
    <lineage>
        <taxon>Bacteria</taxon>
        <taxon>Pseudomonadati</taxon>
        <taxon>Pseudomonadota</taxon>
        <taxon>Alphaproteobacteria</taxon>
        <taxon>Sphingomonadales</taxon>
        <taxon>Erythrobacteraceae</taxon>
        <taxon>Croceicoccus</taxon>
    </lineage>
</organism>
<keyword evidence="1" id="KW-0472">Membrane</keyword>
<evidence type="ECO:0000256" key="1">
    <source>
        <dbReference type="SAM" id="Phobius"/>
    </source>
</evidence>
<dbReference type="InterPro" id="IPR049500">
    <property type="entry name" value="Peptidase_M50B-like"/>
</dbReference>
<protein>
    <recommendedName>
        <fullName evidence="4">M50 family metallopeptidase</fullName>
    </recommendedName>
</protein>
<dbReference type="EMBL" id="CP019602">
    <property type="protein sequence ID" value="ARU15911.1"/>
    <property type="molecule type" value="Genomic_DNA"/>
</dbReference>
<keyword evidence="1" id="KW-0812">Transmembrane</keyword>
<reference evidence="2 3" key="1">
    <citation type="submission" date="2017-01" db="EMBL/GenBank/DDBJ databases">
        <title>Complete genome sequence of esterase-producing bacterium Croceicoccus marinus E4A9.</title>
        <authorList>
            <person name="Wu Y.-H."/>
            <person name="Cheng H."/>
            <person name="Xu L."/>
            <person name="Huo Y.-Y."/>
            <person name="Wang C.-S."/>
            <person name="Xu X.-W."/>
        </authorList>
    </citation>
    <scope>NUCLEOTIDE SEQUENCE [LARGE SCALE GENOMIC DNA]</scope>
    <source>
        <strain evidence="2 3">E4A9</strain>
    </source>
</reference>
<dbReference type="STRING" id="450378.GCA_001661675_01320"/>
<dbReference type="RefSeq" id="WP_066844242.1">
    <property type="nucleotide sequence ID" value="NZ_CP019602.1"/>
</dbReference>
<dbReference type="AlphaFoldDB" id="A0A1Z1FAT7"/>
<name>A0A1Z1FAT7_9SPHN</name>
<feature type="transmembrane region" description="Helical" evidence="1">
    <location>
        <begin position="119"/>
        <end position="136"/>
    </location>
</feature>
<dbReference type="PANTHER" id="PTHR33979:SF2">
    <property type="entry name" value="PEPTIDASE M50B-LIKE-DOMAIN-CONTAINING PROTEIN"/>
    <property type="match status" value="1"/>
</dbReference>
<dbReference type="KEGG" id="cman:A9D14_06585"/>
<feature type="transmembrane region" description="Helical" evidence="1">
    <location>
        <begin position="36"/>
        <end position="59"/>
    </location>
</feature>
<keyword evidence="3" id="KW-1185">Reference proteome</keyword>
<sequence length="248" mass="26691">MASRPTYANHKQRAIVLAMIAVASIAAWQTQIGSLLLYPFTILATWFLEMGHGLAAVIVGASFEHLVIYPSGSGYAQYLLPRDRIGFADAYIAACGPLRPAAAGSLLILSSRTAKGTRIALLLLGTFLLLSTVVWVGSVTGWIILPALGLAILAIALQEAGRFQQFIIQLLGVQACISVWSQFDYLFSTGGVSPAAQSDTAAIAEILFLPNWFWGALISAATVLMFLWSFSVAFREERPSRSRAALKL</sequence>
<feature type="transmembrane region" description="Helical" evidence="1">
    <location>
        <begin position="142"/>
        <end position="159"/>
    </location>
</feature>